<gene>
    <name evidence="5" type="ORF">D0859_12844</name>
</gene>
<evidence type="ECO:0000256" key="1">
    <source>
        <dbReference type="ARBA" id="ARBA00005953"/>
    </source>
</evidence>
<sequence>MAKPLSLDLAAKKQRTRKDYILMMILYSVYHLDYRTRWADNDMFSHLNNPIYGVLIDSIINEYLITHCNYNTTTYPRTALVANTYCDYFGQVSYPGKLDAGLRVVKLGKNSVMYECGVFAQGEEQVKAVGGFVQIWVRRSDGRPPPEGLEPEVREKLGRLLRGSEQDPALVGNGKTAGGGSAKL</sequence>
<dbReference type="Gene3D" id="3.10.129.10">
    <property type="entry name" value="Hotdog Thioesterase"/>
    <property type="match status" value="1"/>
</dbReference>
<evidence type="ECO:0000259" key="4">
    <source>
        <dbReference type="Pfam" id="PF03061"/>
    </source>
</evidence>
<dbReference type="GO" id="GO:0047617">
    <property type="term" value="F:fatty acyl-CoA hydrolase activity"/>
    <property type="evidence" value="ECO:0007669"/>
    <property type="project" value="TreeGrafter"/>
</dbReference>
<evidence type="ECO:0000256" key="3">
    <source>
        <dbReference type="SAM" id="MobiDB-lite"/>
    </source>
</evidence>
<dbReference type="PANTHER" id="PTHR31793:SF27">
    <property type="entry name" value="NOVEL THIOESTERASE SUPERFAMILY DOMAIN AND SAPOSIN A-TYPE DOMAIN CONTAINING PROTEIN (0610012H03RIK)"/>
    <property type="match status" value="1"/>
</dbReference>
<dbReference type="VEuPathDB" id="FungiDB:BTJ68_02361"/>
<reference evidence="5 6" key="1">
    <citation type="journal article" date="2018" name="BMC Genomics">
        <title>Genomic evidence for intraspecific hybridization in a clonal and extremely halotolerant yeast.</title>
        <authorList>
            <person name="Gostincar C."/>
            <person name="Stajich J.E."/>
            <person name="Zupancic J."/>
            <person name="Zalar P."/>
            <person name="Gunde-Cimerman N."/>
        </authorList>
    </citation>
    <scope>NUCLEOTIDE SEQUENCE [LARGE SCALE GENOMIC DNA]</scope>
    <source>
        <strain evidence="5 6">EXF-120</strain>
    </source>
</reference>
<comment type="similarity">
    <text evidence="1">Belongs to the 4-hydroxybenzoyl-CoA thioesterase family.</text>
</comment>
<dbReference type="PANTHER" id="PTHR31793">
    <property type="entry name" value="4-HYDROXYBENZOYL-COA THIOESTERASE FAMILY MEMBER"/>
    <property type="match status" value="1"/>
</dbReference>
<evidence type="ECO:0000313" key="6">
    <source>
        <dbReference type="Proteomes" id="UP000281677"/>
    </source>
</evidence>
<feature type="region of interest" description="Disordered" evidence="3">
    <location>
        <begin position="143"/>
        <end position="184"/>
    </location>
</feature>
<keyword evidence="2" id="KW-0378">Hydrolase</keyword>
<dbReference type="CDD" id="cd00586">
    <property type="entry name" value="4HBT"/>
    <property type="match status" value="1"/>
</dbReference>
<dbReference type="Pfam" id="PF03061">
    <property type="entry name" value="4HBT"/>
    <property type="match status" value="1"/>
</dbReference>
<dbReference type="InterPro" id="IPR029069">
    <property type="entry name" value="HotDog_dom_sf"/>
</dbReference>
<accession>A0A3M7IC53</accession>
<dbReference type="SUPFAM" id="SSF54637">
    <property type="entry name" value="Thioesterase/thiol ester dehydrase-isomerase"/>
    <property type="match status" value="1"/>
</dbReference>
<dbReference type="InterPro" id="IPR006683">
    <property type="entry name" value="Thioestr_dom"/>
</dbReference>
<feature type="compositionally biased region" description="Basic and acidic residues" evidence="3">
    <location>
        <begin position="151"/>
        <end position="165"/>
    </location>
</feature>
<comment type="caution">
    <text evidence="5">The sequence shown here is derived from an EMBL/GenBank/DDBJ whole genome shotgun (WGS) entry which is preliminary data.</text>
</comment>
<feature type="domain" description="Thioesterase" evidence="4">
    <location>
        <begin position="45"/>
        <end position="126"/>
    </location>
</feature>
<protein>
    <recommendedName>
        <fullName evidence="4">Thioesterase domain-containing protein</fullName>
    </recommendedName>
</protein>
<dbReference type="InterPro" id="IPR050563">
    <property type="entry name" value="4-hydroxybenzoyl-CoA_TE"/>
</dbReference>
<dbReference type="AlphaFoldDB" id="A0A3M7IC53"/>
<dbReference type="Proteomes" id="UP000281677">
    <property type="component" value="Unassembled WGS sequence"/>
</dbReference>
<organism evidence="5 6">
    <name type="scientific">Hortaea werneckii</name>
    <name type="common">Black yeast</name>
    <name type="synonym">Cladosporium werneckii</name>
    <dbReference type="NCBI Taxonomy" id="91943"/>
    <lineage>
        <taxon>Eukaryota</taxon>
        <taxon>Fungi</taxon>
        <taxon>Dikarya</taxon>
        <taxon>Ascomycota</taxon>
        <taxon>Pezizomycotina</taxon>
        <taxon>Dothideomycetes</taxon>
        <taxon>Dothideomycetidae</taxon>
        <taxon>Mycosphaerellales</taxon>
        <taxon>Teratosphaeriaceae</taxon>
        <taxon>Hortaea</taxon>
    </lineage>
</organism>
<feature type="compositionally biased region" description="Gly residues" evidence="3">
    <location>
        <begin position="175"/>
        <end position="184"/>
    </location>
</feature>
<evidence type="ECO:0000256" key="2">
    <source>
        <dbReference type="ARBA" id="ARBA00022801"/>
    </source>
</evidence>
<proteinExistence type="inferred from homology"/>
<name>A0A3M7IC53_HORWE</name>
<dbReference type="EMBL" id="QWIT01000509">
    <property type="protein sequence ID" value="RMZ23129.1"/>
    <property type="molecule type" value="Genomic_DNA"/>
</dbReference>
<dbReference type="OrthoDB" id="2420454at2759"/>
<evidence type="ECO:0000313" key="5">
    <source>
        <dbReference type="EMBL" id="RMZ23129.1"/>
    </source>
</evidence>